<evidence type="ECO:0008006" key="7">
    <source>
        <dbReference type="Google" id="ProtNLM"/>
    </source>
</evidence>
<feature type="compositionally biased region" description="Polar residues" evidence="2">
    <location>
        <begin position="1"/>
        <end position="10"/>
    </location>
</feature>
<feature type="region of interest" description="Disordered" evidence="2">
    <location>
        <begin position="155"/>
        <end position="174"/>
    </location>
</feature>
<comment type="caution">
    <text evidence="5">The sequence shown here is derived from an EMBL/GenBank/DDBJ whole genome shotgun (WGS) entry which is preliminary data.</text>
</comment>
<feature type="domain" description="von Hippel-Lindau disease tumour suppressor beta" evidence="3">
    <location>
        <begin position="24"/>
        <end position="100"/>
    </location>
</feature>
<dbReference type="InterPro" id="IPR024048">
    <property type="entry name" value="VHL_alpha_dom"/>
</dbReference>
<evidence type="ECO:0000256" key="2">
    <source>
        <dbReference type="SAM" id="MobiDB-lite"/>
    </source>
</evidence>
<feature type="compositionally biased region" description="Basic and acidic residues" evidence="2">
    <location>
        <begin position="155"/>
        <end position="165"/>
    </location>
</feature>
<evidence type="ECO:0000259" key="3">
    <source>
        <dbReference type="Pfam" id="PF01847"/>
    </source>
</evidence>
<dbReference type="Gene3D" id="2.60.40.780">
    <property type="entry name" value="von Hippel-Lindau disease tumour suppressor, beta domain"/>
    <property type="match status" value="1"/>
</dbReference>
<dbReference type="InterPro" id="IPR022772">
    <property type="entry name" value="VHL_tumour_suppress_b/a_dom"/>
</dbReference>
<dbReference type="EMBL" id="JAODUO010000114">
    <property type="protein sequence ID" value="KAK2189086.1"/>
    <property type="molecule type" value="Genomic_DNA"/>
</dbReference>
<dbReference type="InterPro" id="IPR036208">
    <property type="entry name" value="VHL_sf"/>
</dbReference>
<gene>
    <name evidence="5" type="ORF">NP493_115g05021</name>
</gene>
<protein>
    <recommendedName>
        <fullName evidence="7">von Hippel-Lindau disease tumor suppressor</fullName>
    </recommendedName>
</protein>
<dbReference type="SUPFAM" id="SSF49468">
    <property type="entry name" value="VHL"/>
    <property type="match status" value="1"/>
</dbReference>
<organism evidence="5 6">
    <name type="scientific">Ridgeia piscesae</name>
    <name type="common">Tubeworm</name>
    <dbReference type="NCBI Taxonomy" id="27915"/>
    <lineage>
        <taxon>Eukaryota</taxon>
        <taxon>Metazoa</taxon>
        <taxon>Spiralia</taxon>
        <taxon>Lophotrochozoa</taxon>
        <taxon>Annelida</taxon>
        <taxon>Polychaeta</taxon>
        <taxon>Sedentaria</taxon>
        <taxon>Canalipalpata</taxon>
        <taxon>Sabellida</taxon>
        <taxon>Siboglinidae</taxon>
        <taxon>Ridgeia</taxon>
    </lineage>
</organism>
<feature type="region of interest" description="Disordered" evidence="2">
    <location>
        <begin position="1"/>
        <end position="27"/>
    </location>
</feature>
<evidence type="ECO:0000313" key="6">
    <source>
        <dbReference type="Proteomes" id="UP001209878"/>
    </source>
</evidence>
<dbReference type="CDD" id="cd05468">
    <property type="entry name" value="pVHL"/>
    <property type="match status" value="1"/>
</dbReference>
<evidence type="ECO:0000259" key="4">
    <source>
        <dbReference type="Pfam" id="PF17211"/>
    </source>
</evidence>
<evidence type="ECO:0000313" key="5">
    <source>
        <dbReference type="EMBL" id="KAK2189086.1"/>
    </source>
</evidence>
<dbReference type="Gene3D" id="1.10.750.10">
    <property type="entry name" value="von Hippel-Lindau disease tumour suppressor, alpha domain"/>
    <property type="match status" value="1"/>
</dbReference>
<dbReference type="FunFam" id="2.60.40.780:FF:000001">
    <property type="entry name" value="von Hippel-Lindau disease tumor suppressor"/>
    <property type="match status" value="1"/>
</dbReference>
<dbReference type="AlphaFoldDB" id="A0AAD9UH23"/>
<accession>A0AAD9UH23</accession>
<dbReference type="Pfam" id="PF01847">
    <property type="entry name" value="VHL"/>
    <property type="match status" value="1"/>
</dbReference>
<dbReference type="Proteomes" id="UP001209878">
    <property type="component" value="Unassembled WGS sequence"/>
</dbReference>
<proteinExistence type="inferred from homology"/>
<reference evidence="5" key="1">
    <citation type="journal article" date="2023" name="Mol. Biol. Evol.">
        <title>Third-Generation Sequencing Reveals the Adaptive Role of the Epigenome in Three Deep-Sea Polychaetes.</title>
        <authorList>
            <person name="Perez M."/>
            <person name="Aroh O."/>
            <person name="Sun Y."/>
            <person name="Lan Y."/>
            <person name="Juniper S.K."/>
            <person name="Young C.R."/>
            <person name="Angers B."/>
            <person name="Qian P.Y."/>
        </authorList>
    </citation>
    <scope>NUCLEOTIDE SEQUENCE</scope>
    <source>
        <strain evidence="5">R07B-5</strain>
    </source>
</reference>
<dbReference type="InterPro" id="IPR037139">
    <property type="entry name" value="VHL_alpha_dom_sf"/>
</dbReference>
<comment type="similarity">
    <text evidence="1">Belongs to the VHL family.</text>
</comment>
<sequence length="174" mass="19798">MTGANKSEINQPLWKLRNPARGQRSGQSRVPSFLRFVNRTTRRVNVTWIDYDGRSTHYKTLSAGCCVDVNTFVGHPWTFQDRDSGDTLVVQSQAVYLPEAWNRDKDGWPPRRRLVFISLPVYSLRERCLQVVKKLVPQNCIDLLDVPPVLKEELRIPQHSGDDSGHGSGHSDTS</sequence>
<keyword evidence="6" id="KW-1185">Reference proteome</keyword>
<dbReference type="InterPro" id="IPR024053">
    <property type="entry name" value="VHL_beta_dom"/>
</dbReference>
<dbReference type="Pfam" id="PF17211">
    <property type="entry name" value="VHL_C"/>
    <property type="match status" value="1"/>
</dbReference>
<name>A0AAD9UH23_RIDPI</name>
<dbReference type="InterPro" id="IPR037140">
    <property type="entry name" value="VHL_beta_dom_sf"/>
</dbReference>
<evidence type="ECO:0000256" key="1">
    <source>
        <dbReference type="ARBA" id="ARBA00010057"/>
    </source>
</evidence>
<feature type="domain" description="von Hippel-Lindau disease tumour suppressor alpha" evidence="4">
    <location>
        <begin position="122"/>
        <end position="154"/>
    </location>
</feature>